<sequence>MTIKKKFKLQDALKSFSSDSLSEEIDREIYPPIIKEVIEENKKSLIEAPPRFNKEKFENYFFNESENEDTENAPKSFLEKEFEINNTSESNVLKRNINDKSGQIKSLKSVRKTELENYLENTKSLTDLEHKKVEVEELLDYEKTKNKSIRSKLIKVKADISTFSVNIEKVKSTIINQRVETEAIQSELLRLENSKNELEEKISVFTLENGKLSEQVSLSHRDKNDILIVIQANQDIITDYKKQIVINKENITSIRNEIDYKNKQISSQTEEVGFAKDELANIKKLENNIKQDLIKSELELERENNKFSKISENIQNIKIDISNLESQSVSISDKRRVLTAEFNEYESLYSELIETKKSIENELQVKNEIITKYDSQISQMETKNEKLLKENTGKKELNISRSNEVDKLQKIFKMRTGKIQRLENDNFEYEKMNGVLLSDLEEHKIQNTVLERRLSGLSYDYKCLDNELSLNKQDLEESRVQNEKLDYDISKVSSSRDQIVDNISNIKSQLHKSSMNLEEKSYNLSRVEKDSEKQVSSFTSLKIKRDEVQDQLAFLTNDLSAKNCELKQLIGDRRHVQSQIKDLTLSEIRKNVSATKKNEALSLLKTEKIRLLDSKLSLEEKVNLLTSDISEVDGHIYAENEIVQRTVIEQKEIEERIVELEGYQVELNDNFISLKNKKKELSSLCEKSYIDKRRLESSILRVDRDKSEVENELLSIQEDYGHIDKEYINVKNKYHNKMSVVQELKSQKGKLKDQLTTRKTIIDKKKTELDSISVEEKQITLELTSLNETFSNANSLMISSTMGVKHSRQELKRKRDELELAKAKYISLTSNSKDLQEDHGQQMILIKELDQTKNRYLTLIEELSIKNTNKKAKILEGNQFIETLQKEVETLKENVHLLNNYRKKKAA</sequence>
<comment type="caution">
    <text evidence="2">The sequence shown here is derived from an EMBL/GenBank/DDBJ whole genome shotgun (WGS) entry which is preliminary data.</text>
</comment>
<dbReference type="EMBL" id="MAAO01000002">
    <property type="protein sequence ID" value="OUR99879.1"/>
    <property type="molecule type" value="Genomic_DNA"/>
</dbReference>
<feature type="coiled-coil region" evidence="1">
    <location>
        <begin position="804"/>
        <end position="901"/>
    </location>
</feature>
<organism evidence="2 3">
    <name type="scientific">Halobacteriovorax marinus</name>
    <dbReference type="NCBI Taxonomy" id="97084"/>
    <lineage>
        <taxon>Bacteria</taxon>
        <taxon>Pseudomonadati</taxon>
        <taxon>Bdellovibrionota</taxon>
        <taxon>Bacteriovoracia</taxon>
        <taxon>Bacteriovoracales</taxon>
        <taxon>Halobacteriovoraceae</taxon>
        <taxon>Halobacteriovorax</taxon>
    </lineage>
</organism>
<keyword evidence="1" id="KW-0175">Coiled coil</keyword>
<accession>A0A1Y5FCR1</accession>
<dbReference type="AlphaFoldDB" id="A0A1Y5FCR1"/>
<protein>
    <submittedName>
        <fullName evidence="2">Uncharacterized protein</fullName>
    </submittedName>
</protein>
<proteinExistence type="predicted"/>
<evidence type="ECO:0000313" key="2">
    <source>
        <dbReference type="EMBL" id="OUR99879.1"/>
    </source>
</evidence>
<name>A0A1Y5FCR1_9BACT</name>
<dbReference type="Proteomes" id="UP000196531">
    <property type="component" value="Unassembled WGS sequence"/>
</dbReference>
<feature type="coiled-coil region" evidence="1">
    <location>
        <begin position="181"/>
        <end position="215"/>
    </location>
</feature>
<evidence type="ECO:0000256" key="1">
    <source>
        <dbReference type="SAM" id="Coils"/>
    </source>
</evidence>
<feature type="coiled-coil region" evidence="1">
    <location>
        <begin position="275"/>
        <end position="390"/>
    </location>
</feature>
<gene>
    <name evidence="2" type="ORF">A9Q84_02290</name>
</gene>
<evidence type="ECO:0000313" key="3">
    <source>
        <dbReference type="Proteomes" id="UP000196531"/>
    </source>
</evidence>
<reference evidence="3" key="1">
    <citation type="journal article" date="2017" name="Proc. Natl. Acad. Sci. U.S.A.">
        <title>Simulation of Deepwater Horizon oil plume reveals substrate specialization within a complex community of hydrocarbon-degraders.</title>
        <authorList>
            <person name="Hu P."/>
            <person name="Dubinsky E.A."/>
            <person name="Probst A.J."/>
            <person name="Wang J."/>
            <person name="Sieber C.M.K."/>
            <person name="Tom L.M."/>
            <person name="Gardinali P."/>
            <person name="Banfield J.F."/>
            <person name="Atlas R.M."/>
            <person name="Andersen G.L."/>
        </authorList>
    </citation>
    <scope>NUCLEOTIDE SEQUENCE [LARGE SCALE GENOMIC DNA]</scope>
</reference>